<comment type="catalytic activity">
    <reaction evidence="9">
        <text>a 5'-end NAD(+)-phospho-ribonucleoside in mRNA + H2O = a 5'-end phospho-adenosine-phospho-ribonucleoside in mRNA + beta-nicotinamide D-ribonucleotide + 2 H(+)</text>
        <dbReference type="Rhea" id="RHEA:60876"/>
        <dbReference type="Rhea" id="RHEA-COMP:15698"/>
        <dbReference type="Rhea" id="RHEA-COMP:15719"/>
        <dbReference type="ChEBI" id="CHEBI:14649"/>
        <dbReference type="ChEBI" id="CHEBI:15377"/>
        <dbReference type="ChEBI" id="CHEBI:15378"/>
        <dbReference type="ChEBI" id="CHEBI:144029"/>
        <dbReference type="ChEBI" id="CHEBI:144051"/>
    </reaction>
    <physiologicalReaction direction="left-to-right" evidence="9">
        <dbReference type="Rhea" id="RHEA:60877"/>
    </physiologicalReaction>
</comment>
<comment type="caution">
    <text evidence="11">The sequence shown here is derived from an EMBL/GenBank/DDBJ whole genome shotgun (WGS) entry which is preliminary data.</text>
</comment>
<evidence type="ECO:0000256" key="8">
    <source>
        <dbReference type="ARBA" id="ARBA00023027"/>
    </source>
</evidence>
<dbReference type="CDD" id="cd03429">
    <property type="entry name" value="NUDIX_NADH_pyrophosphatase_Nudt13"/>
    <property type="match status" value="1"/>
</dbReference>
<evidence type="ECO:0000256" key="2">
    <source>
        <dbReference type="ARBA" id="ARBA00001947"/>
    </source>
</evidence>
<evidence type="ECO:0000256" key="5">
    <source>
        <dbReference type="ARBA" id="ARBA00022723"/>
    </source>
</evidence>
<dbReference type="GO" id="GO:0046872">
    <property type="term" value="F:metal ion binding"/>
    <property type="evidence" value="ECO:0007669"/>
    <property type="project" value="UniProtKB-KW"/>
</dbReference>
<dbReference type="EC" id="3.6.1.22" evidence="4"/>
<sequence length="284" mass="31066">MELIAERLGGFYPSADIAAGGPDFVVLSVAGRIAVDIAEGSPRLLPQQLPAAPTPLQQVALGYLSGVGRGHAWQVSEQWLEQTPLELELLTLRELVGRLDASDFALVSRASQLLQWQREHRFCGSCGRPTSSSRSDHALRCEPCDLSFYAKISPCIITLVERGDYCLLGRQGSWPAGLFSTLAGFIEPGESAEQALRREVMEESGIDTDSVRYFASQAWPFPSQLMLGYFARYAGGDIVVDGVELEAAQWFHYRELPRIPPPTSISGQLIRAFVAARTTAHESA</sequence>
<dbReference type="GO" id="GO:0035529">
    <property type="term" value="F:NADH pyrophosphatase activity"/>
    <property type="evidence" value="ECO:0007669"/>
    <property type="project" value="TreeGrafter"/>
</dbReference>
<dbReference type="Gene3D" id="3.90.79.20">
    <property type="match status" value="1"/>
</dbReference>
<evidence type="ECO:0000256" key="7">
    <source>
        <dbReference type="ARBA" id="ARBA00022842"/>
    </source>
</evidence>
<keyword evidence="12" id="KW-1185">Reference proteome</keyword>
<dbReference type="GO" id="GO:0110153">
    <property type="term" value="F:RNA NAD-cap (NMN-forming) hydrolase activity"/>
    <property type="evidence" value="ECO:0007669"/>
    <property type="project" value="RHEA"/>
</dbReference>
<gene>
    <name evidence="11" type="primary">nudC</name>
    <name evidence="11" type="ORF">E3W66_03855</name>
</gene>
<proteinExistence type="inferred from homology"/>
<dbReference type="InterPro" id="IPR050241">
    <property type="entry name" value="NAD-cap_RNA_hydrolase_NudC"/>
</dbReference>
<evidence type="ECO:0000313" key="12">
    <source>
        <dbReference type="Proteomes" id="UP000298133"/>
    </source>
</evidence>
<evidence type="ECO:0000256" key="6">
    <source>
        <dbReference type="ARBA" id="ARBA00022801"/>
    </source>
</evidence>
<keyword evidence="5" id="KW-0479">Metal-binding</keyword>
<dbReference type="InterPro" id="IPR020084">
    <property type="entry name" value="NUDIX_hydrolase_CS"/>
</dbReference>
<evidence type="ECO:0000313" key="11">
    <source>
        <dbReference type="EMBL" id="TFH69078.1"/>
    </source>
</evidence>
<dbReference type="PROSITE" id="PS51462">
    <property type="entry name" value="NUDIX"/>
    <property type="match status" value="1"/>
</dbReference>
<keyword evidence="8" id="KW-0520">NAD</keyword>
<evidence type="ECO:0000259" key="10">
    <source>
        <dbReference type="PROSITE" id="PS51462"/>
    </source>
</evidence>
<organism evidence="11 12">
    <name type="scientific">Gammaproteobacteria bacterium LSUCC0057</name>
    <dbReference type="NCBI Taxonomy" id="2559237"/>
    <lineage>
        <taxon>Bacteria</taxon>
        <taxon>Pseudomonadati</taxon>
        <taxon>Pseudomonadota</taxon>
        <taxon>Gammaproteobacteria</taxon>
        <taxon>Cellvibrionales</taxon>
        <taxon>Porticoccaceae</taxon>
        <taxon>SAR92 clade</taxon>
    </lineage>
</organism>
<dbReference type="InterPro" id="IPR015376">
    <property type="entry name" value="Znr_NADH_PPase"/>
</dbReference>
<dbReference type="PANTHER" id="PTHR42904">
    <property type="entry name" value="NUDIX HYDROLASE, NUDC SUBFAMILY"/>
    <property type="match status" value="1"/>
</dbReference>
<dbReference type="Gene3D" id="3.90.79.10">
    <property type="entry name" value="Nucleoside Triphosphate Pyrophosphohydrolase"/>
    <property type="match status" value="1"/>
</dbReference>
<dbReference type="GO" id="GO:0006742">
    <property type="term" value="P:NADP+ catabolic process"/>
    <property type="evidence" value="ECO:0007669"/>
    <property type="project" value="TreeGrafter"/>
</dbReference>
<dbReference type="InterPro" id="IPR000086">
    <property type="entry name" value="NUDIX_hydrolase_dom"/>
</dbReference>
<comment type="cofactor">
    <cofactor evidence="2">
        <name>Zn(2+)</name>
        <dbReference type="ChEBI" id="CHEBI:29105"/>
    </cofactor>
</comment>
<feature type="domain" description="Nudix hydrolase" evidence="10">
    <location>
        <begin position="150"/>
        <end position="274"/>
    </location>
</feature>
<dbReference type="InterPro" id="IPR015797">
    <property type="entry name" value="NUDIX_hydrolase-like_dom_sf"/>
</dbReference>
<comment type="cofactor">
    <cofactor evidence="1">
        <name>Mg(2+)</name>
        <dbReference type="ChEBI" id="CHEBI:18420"/>
    </cofactor>
</comment>
<dbReference type="Pfam" id="PF09297">
    <property type="entry name" value="Zn_ribbon_NUD"/>
    <property type="match status" value="1"/>
</dbReference>
<evidence type="ECO:0000256" key="4">
    <source>
        <dbReference type="ARBA" id="ARBA00012381"/>
    </source>
</evidence>
<evidence type="ECO:0000256" key="3">
    <source>
        <dbReference type="ARBA" id="ARBA00009595"/>
    </source>
</evidence>
<accession>A0A4Y8UKT7</accession>
<dbReference type="Pfam" id="PF00293">
    <property type="entry name" value="NUDIX"/>
    <property type="match status" value="1"/>
</dbReference>
<keyword evidence="6 11" id="KW-0378">Hydrolase</keyword>
<dbReference type="OrthoDB" id="9791656at2"/>
<dbReference type="Proteomes" id="UP000298133">
    <property type="component" value="Unassembled WGS sequence"/>
</dbReference>
<dbReference type="GO" id="GO:0005829">
    <property type="term" value="C:cytosol"/>
    <property type="evidence" value="ECO:0007669"/>
    <property type="project" value="TreeGrafter"/>
</dbReference>
<keyword evidence="7" id="KW-0460">Magnesium</keyword>
<evidence type="ECO:0000256" key="9">
    <source>
        <dbReference type="ARBA" id="ARBA00023679"/>
    </source>
</evidence>
<evidence type="ECO:0000256" key="1">
    <source>
        <dbReference type="ARBA" id="ARBA00001946"/>
    </source>
</evidence>
<dbReference type="GO" id="GO:0019677">
    <property type="term" value="P:NAD+ catabolic process"/>
    <property type="evidence" value="ECO:0007669"/>
    <property type="project" value="TreeGrafter"/>
</dbReference>
<dbReference type="PANTHER" id="PTHR42904:SF6">
    <property type="entry name" value="NAD-CAPPED RNA HYDROLASE NUDT12"/>
    <property type="match status" value="1"/>
</dbReference>
<dbReference type="AlphaFoldDB" id="A0A4Y8UKT7"/>
<dbReference type="PROSITE" id="PS00893">
    <property type="entry name" value="NUDIX_BOX"/>
    <property type="match status" value="1"/>
</dbReference>
<name>A0A4Y8UKT7_9GAMM</name>
<dbReference type="SUPFAM" id="SSF55811">
    <property type="entry name" value="Nudix"/>
    <property type="match status" value="2"/>
</dbReference>
<dbReference type="EMBL" id="SPIA01000001">
    <property type="protein sequence ID" value="TFH69078.1"/>
    <property type="molecule type" value="Genomic_DNA"/>
</dbReference>
<protein>
    <recommendedName>
        <fullName evidence="4">NAD(+) diphosphatase</fullName>
        <ecNumber evidence="4">3.6.1.22</ecNumber>
    </recommendedName>
</protein>
<dbReference type="InterPro" id="IPR049734">
    <property type="entry name" value="NudC-like_C"/>
</dbReference>
<reference evidence="11 12" key="1">
    <citation type="submission" date="2019-03" db="EMBL/GenBank/DDBJ databases">
        <title>Draft genome of Gammaproteobacteria bacterium LSUCC0057, a member of the SAR92 clade.</title>
        <authorList>
            <person name="Lanclos V.C."/>
            <person name="Doiron C."/>
            <person name="Henson M.W."/>
            <person name="Thrash J.C."/>
        </authorList>
    </citation>
    <scope>NUCLEOTIDE SEQUENCE [LARGE SCALE GENOMIC DNA]</scope>
    <source>
        <strain evidence="11 12">LSUCC0057</strain>
    </source>
</reference>
<comment type="similarity">
    <text evidence="3">Belongs to the Nudix hydrolase family. NudC subfamily.</text>
</comment>
<dbReference type="NCBIfam" id="NF001299">
    <property type="entry name" value="PRK00241.1"/>
    <property type="match status" value="1"/>
</dbReference>